<sequence length="97" mass="10409">MAFQRSQACSLLLALVLSLQLTAGSSTGDVGVYWGRNKDEGTLREACDTGKYSTVIISFLSAFGHGYYKLDVAGHRLAGVGDDIKHCKRNGILKQAS</sequence>
<name>A0A5J9ULP6_9POAL</name>
<dbReference type="InterPro" id="IPR050542">
    <property type="entry name" value="Glycosyl_Hydrlase18_Chitinase"/>
</dbReference>
<dbReference type="Gene3D" id="3.20.20.80">
    <property type="entry name" value="Glycosidases"/>
    <property type="match status" value="1"/>
</dbReference>
<dbReference type="PROSITE" id="PS51910">
    <property type="entry name" value="GH18_2"/>
    <property type="match status" value="1"/>
</dbReference>
<keyword evidence="4" id="KW-1185">Reference proteome</keyword>
<protein>
    <recommendedName>
        <fullName evidence="2">GH18 domain-containing protein</fullName>
    </recommendedName>
</protein>
<dbReference type="Proteomes" id="UP000324897">
    <property type="component" value="Chromosome 2"/>
</dbReference>
<dbReference type="SUPFAM" id="SSF51445">
    <property type="entry name" value="(Trans)glycosidases"/>
    <property type="match status" value="1"/>
</dbReference>
<feature type="chain" id="PRO_5023805003" description="GH18 domain-containing protein" evidence="1">
    <location>
        <begin position="25"/>
        <end position="97"/>
    </location>
</feature>
<dbReference type="EMBL" id="RWGY01000013">
    <property type="protein sequence ID" value="TVU24486.1"/>
    <property type="molecule type" value="Genomic_DNA"/>
</dbReference>
<dbReference type="InterPro" id="IPR017853">
    <property type="entry name" value="GH"/>
</dbReference>
<dbReference type="Gramene" id="TVU24486">
    <property type="protein sequence ID" value="TVU24486"/>
    <property type="gene ID" value="EJB05_26928"/>
</dbReference>
<dbReference type="OrthoDB" id="1716288at2759"/>
<feature type="non-terminal residue" evidence="3">
    <location>
        <position position="1"/>
    </location>
</feature>
<accession>A0A5J9ULP6</accession>
<proteinExistence type="predicted"/>
<feature type="signal peptide" evidence="1">
    <location>
        <begin position="1"/>
        <end position="24"/>
    </location>
</feature>
<dbReference type="PANTHER" id="PTHR45708:SF11">
    <property type="entry name" value="XYLANASE INHIBITOR PROTEIN XIP"/>
    <property type="match status" value="1"/>
</dbReference>
<organism evidence="3 4">
    <name type="scientific">Eragrostis curvula</name>
    <name type="common">weeping love grass</name>
    <dbReference type="NCBI Taxonomy" id="38414"/>
    <lineage>
        <taxon>Eukaryota</taxon>
        <taxon>Viridiplantae</taxon>
        <taxon>Streptophyta</taxon>
        <taxon>Embryophyta</taxon>
        <taxon>Tracheophyta</taxon>
        <taxon>Spermatophyta</taxon>
        <taxon>Magnoliopsida</taxon>
        <taxon>Liliopsida</taxon>
        <taxon>Poales</taxon>
        <taxon>Poaceae</taxon>
        <taxon>PACMAD clade</taxon>
        <taxon>Chloridoideae</taxon>
        <taxon>Eragrostideae</taxon>
        <taxon>Eragrostidinae</taxon>
        <taxon>Eragrostis</taxon>
    </lineage>
</organism>
<dbReference type="InterPro" id="IPR001223">
    <property type="entry name" value="Glyco_hydro18_cat"/>
</dbReference>
<gene>
    <name evidence="3" type="ORF">EJB05_26928</name>
</gene>
<dbReference type="PANTHER" id="PTHR45708">
    <property type="entry name" value="ENDOCHITINASE"/>
    <property type="match status" value="1"/>
</dbReference>
<evidence type="ECO:0000313" key="3">
    <source>
        <dbReference type="EMBL" id="TVU24486.1"/>
    </source>
</evidence>
<dbReference type="GO" id="GO:0005975">
    <property type="term" value="P:carbohydrate metabolic process"/>
    <property type="evidence" value="ECO:0007669"/>
    <property type="project" value="InterPro"/>
</dbReference>
<reference evidence="3 4" key="1">
    <citation type="journal article" date="2019" name="Sci. Rep.">
        <title>A high-quality genome of Eragrostis curvula grass provides insights into Poaceae evolution and supports new strategies to enhance forage quality.</title>
        <authorList>
            <person name="Carballo J."/>
            <person name="Santos B.A.C.M."/>
            <person name="Zappacosta D."/>
            <person name="Garbus I."/>
            <person name="Selva J.P."/>
            <person name="Gallo C.A."/>
            <person name="Diaz A."/>
            <person name="Albertini E."/>
            <person name="Caccamo M."/>
            <person name="Echenique V."/>
        </authorList>
    </citation>
    <scope>NUCLEOTIDE SEQUENCE [LARGE SCALE GENOMIC DNA]</scope>
    <source>
        <strain evidence="4">cv. Victoria</strain>
        <tissue evidence="3">Leaf</tissue>
    </source>
</reference>
<feature type="domain" description="GH18" evidence="2">
    <location>
        <begin position="28"/>
        <end position="97"/>
    </location>
</feature>
<evidence type="ECO:0000259" key="2">
    <source>
        <dbReference type="PROSITE" id="PS51910"/>
    </source>
</evidence>
<dbReference type="GO" id="GO:0004568">
    <property type="term" value="F:chitinase activity"/>
    <property type="evidence" value="ECO:0007669"/>
    <property type="project" value="TreeGrafter"/>
</dbReference>
<evidence type="ECO:0000256" key="1">
    <source>
        <dbReference type="SAM" id="SignalP"/>
    </source>
</evidence>
<comment type="caution">
    <text evidence="3">The sequence shown here is derived from an EMBL/GenBank/DDBJ whole genome shotgun (WGS) entry which is preliminary data.</text>
</comment>
<keyword evidence="1" id="KW-0732">Signal</keyword>
<dbReference type="AlphaFoldDB" id="A0A5J9ULP6"/>
<evidence type="ECO:0000313" key="4">
    <source>
        <dbReference type="Proteomes" id="UP000324897"/>
    </source>
</evidence>
<dbReference type="GO" id="GO:0005576">
    <property type="term" value="C:extracellular region"/>
    <property type="evidence" value="ECO:0007669"/>
    <property type="project" value="TreeGrafter"/>
</dbReference>